<feature type="domain" description="BAH" evidence="1">
    <location>
        <begin position="1"/>
        <end position="108"/>
    </location>
</feature>
<dbReference type="Gene3D" id="2.30.30.490">
    <property type="match status" value="1"/>
</dbReference>
<evidence type="ECO:0000313" key="3">
    <source>
        <dbReference type="Proteomes" id="UP001058974"/>
    </source>
</evidence>
<dbReference type="SMART" id="SM00439">
    <property type="entry name" value="BAH"/>
    <property type="match status" value="1"/>
</dbReference>
<keyword evidence="3" id="KW-1185">Reference proteome</keyword>
<dbReference type="Pfam" id="PF01426">
    <property type="entry name" value="BAH"/>
    <property type="match status" value="1"/>
</dbReference>
<dbReference type="PROSITE" id="PS51038">
    <property type="entry name" value="BAH"/>
    <property type="match status" value="1"/>
</dbReference>
<accession>A0A9D5B9K7</accession>
<dbReference type="InterPro" id="IPR043151">
    <property type="entry name" value="BAH_sf"/>
</dbReference>
<dbReference type="PANTHER" id="PTHR46364">
    <property type="entry name" value="OS08G0421900 PROTEIN"/>
    <property type="match status" value="1"/>
</dbReference>
<gene>
    <name evidence="2" type="ORF">KIW84_010307</name>
</gene>
<dbReference type="EMBL" id="JAMSHJ010000001">
    <property type="protein sequence ID" value="KAI5440782.1"/>
    <property type="molecule type" value="Genomic_DNA"/>
</dbReference>
<dbReference type="InterPro" id="IPR001025">
    <property type="entry name" value="BAH_dom"/>
</dbReference>
<name>A0A9D5B9K7_PEA</name>
<protein>
    <recommendedName>
        <fullName evidence="1">BAH domain-containing protein</fullName>
    </recommendedName>
</protein>
<dbReference type="Proteomes" id="UP001058974">
    <property type="component" value="Chromosome 1"/>
</dbReference>
<dbReference type="AlphaFoldDB" id="A0A9D5B9K7"/>
<dbReference type="GO" id="GO:0003682">
    <property type="term" value="F:chromatin binding"/>
    <property type="evidence" value="ECO:0007669"/>
    <property type="project" value="InterPro"/>
</dbReference>
<proteinExistence type="predicted"/>
<sequence length="301" mass="34638">MNPGQKLHSRDLWAARIESIWKDVDDSYWCRVQWYIIQEETSVGRQPHNLSKGLYRTNDSSNIEMGYVLRHCYIMTLKEYAKASNEGDDVFLCEYEYDIHWHSFKRLADIDDEREDSNESDDDEYWNISKKVKYKVFSPKNLTALLVKSGVAQPAEENFTLGIPSQQTKSIIHHSIAAHQCQKHGQNPIVMQPNQKHNRTTAYKPTDPNIEGGDDDVVLKTTPVCNDRHLKVEEIKRLPVSWLRHAKTRLLCHKSGVPTGHGYGGQPPALCRHEPSIQPLQPSSNDGLTITYHALTCRWFD</sequence>
<dbReference type="Gramene" id="Psat01G0030700-T1">
    <property type="protein sequence ID" value="KAI5440782.1"/>
    <property type="gene ID" value="KIW84_010307"/>
</dbReference>
<evidence type="ECO:0000313" key="2">
    <source>
        <dbReference type="EMBL" id="KAI5440782.1"/>
    </source>
</evidence>
<organism evidence="2 3">
    <name type="scientific">Pisum sativum</name>
    <name type="common">Garden pea</name>
    <name type="synonym">Lathyrus oleraceus</name>
    <dbReference type="NCBI Taxonomy" id="3888"/>
    <lineage>
        <taxon>Eukaryota</taxon>
        <taxon>Viridiplantae</taxon>
        <taxon>Streptophyta</taxon>
        <taxon>Embryophyta</taxon>
        <taxon>Tracheophyta</taxon>
        <taxon>Spermatophyta</taxon>
        <taxon>Magnoliopsida</taxon>
        <taxon>eudicotyledons</taxon>
        <taxon>Gunneridae</taxon>
        <taxon>Pentapetalae</taxon>
        <taxon>rosids</taxon>
        <taxon>fabids</taxon>
        <taxon>Fabales</taxon>
        <taxon>Fabaceae</taxon>
        <taxon>Papilionoideae</taxon>
        <taxon>50 kb inversion clade</taxon>
        <taxon>NPAAA clade</taxon>
        <taxon>Hologalegina</taxon>
        <taxon>IRL clade</taxon>
        <taxon>Fabeae</taxon>
        <taxon>Lathyrus</taxon>
    </lineage>
</organism>
<evidence type="ECO:0000259" key="1">
    <source>
        <dbReference type="PROSITE" id="PS51038"/>
    </source>
</evidence>
<dbReference type="Gramene" id="Psat0s3676g0040.1">
    <property type="protein sequence ID" value="Psat0s3676g0040.1.cds"/>
    <property type="gene ID" value="Psat0s3676g0040"/>
</dbReference>
<reference evidence="2 3" key="1">
    <citation type="journal article" date="2022" name="Nat. Genet.">
        <title>Improved pea reference genome and pan-genome highlight genomic features and evolutionary characteristics.</title>
        <authorList>
            <person name="Yang T."/>
            <person name="Liu R."/>
            <person name="Luo Y."/>
            <person name="Hu S."/>
            <person name="Wang D."/>
            <person name="Wang C."/>
            <person name="Pandey M.K."/>
            <person name="Ge S."/>
            <person name="Xu Q."/>
            <person name="Li N."/>
            <person name="Li G."/>
            <person name="Huang Y."/>
            <person name="Saxena R.K."/>
            <person name="Ji Y."/>
            <person name="Li M."/>
            <person name="Yan X."/>
            <person name="He Y."/>
            <person name="Liu Y."/>
            <person name="Wang X."/>
            <person name="Xiang C."/>
            <person name="Varshney R.K."/>
            <person name="Ding H."/>
            <person name="Gao S."/>
            <person name="Zong X."/>
        </authorList>
    </citation>
    <scope>NUCLEOTIDE SEQUENCE [LARGE SCALE GENOMIC DNA]</scope>
    <source>
        <strain evidence="2 3">cv. Zhongwan 6</strain>
    </source>
</reference>
<comment type="caution">
    <text evidence="2">The sequence shown here is derived from an EMBL/GenBank/DDBJ whole genome shotgun (WGS) entry which is preliminary data.</text>
</comment>